<protein>
    <submittedName>
        <fullName evidence="6">ECT-like protein</fullName>
    </submittedName>
</protein>
<dbReference type="SUPFAM" id="SSF49842">
    <property type="entry name" value="TNF-like"/>
    <property type="match status" value="1"/>
</dbReference>
<dbReference type="Proteomes" id="UP001164746">
    <property type="component" value="Chromosome 1"/>
</dbReference>
<organism evidence="6 7">
    <name type="scientific">Mya arenaria</name>
    <name type="common">Soft-shell clam</name>
    <dbReference type="NCBI Taxonomy" id="6604"/>
    <lineage>
        <taxon>Eukaryota</taxon>
        <taxon>Metazoa</taxon>
        <taxon>Spiralia</taxon>
        <taxon>Lophotrochozoa</taxon>
        <taxon>Mollusca</taxon>
        <taxon>Bivalvia</taxon>
        <taxon>Autobranchia</taxon>
        <taxon>Heteroconchia</taxon>
        <taxon>Euheterodonta</taxon>
        <taxon>Imparidentia</taxon>
        <taxon>Neoheterodontei</taxon>
        <taxon>Myida</taxon>
        <taxon>Myoidea</taxon>
        <taxon>Myidae</taxon>
        <taxon>Mya</taxon>
    </lineage>
</organism>
<dbReference type="Pfam" id="PF00090">
    <property type="entry name" value="TSP_1"/>
    <property type="match status" value="2"/>
</dbReference>
<comment type="caution">
    <text evidence="3">Lacks conserved residue(s) required for the propagation of feature annotation.</text>
</comment>
<proteinExistence type="predicted"/>
<dbReference type="InterPro" id="IPR003582">
    <property type="entry name" value="ShKT_dom"/>
</dbReference>
<dbReference type="PROSITE" id="PS50092">
    <property type="entry name" value="TSP1"/>
    <property type="match status" value="2"/>
</dbReference>
<dbReference type="InterPro" id="IPR036383">
    <property type="entry name" value="TSP1_rpt_sf"/>
</dbReference>
<sequence length="324" mass="35622">MSKLRYFSQETRMALVFKTLILVLVTISTNGFLMSNTTSAPCRDDQPNCQILDDNFAVCKDPQKARELCRRYCNFCDTVDGDWSVWGTWGGCDVTCGNGTRRRTRSCNNPAPAQGGMYCEGSSTETSDCGINKCPVGWLPWSAWSKCSGSCGDGIKTRQRTCQNVVTSLLLGNCTGQDQELVQCSQWNCSVLFRARGVADYTLSTKNQIIIFTEMLYNVGGGYNPATGKFTAPVTGIYLFTVHLCAAHSESIFYAIMAKGEQVANGHTYRVSGWVCVSGDAIVQLDVNHVVYVKTTYTQDELLQAGLNDDFDAKSNSFQGVLLK</sequence>
<evidence type="ECO:0000256" key="2">
    <source>
        <dbReference type="ARBA" id="ARBA00023157"/>
    </source>
</evidence>
<name>A0ABY7DCJ7_MYAAR</name>
<dbReference type="PANTHER" id="PTHR22906">
    <property type="entry name" value="PROPERDIN"/>
    <property type="match status" value="1"/>
</dbReference>
<dbReference type="InterPro" id="IPR008983">
    <property type="entry name" value="Tumour_necrosis_fac-like_dom"/>
</dbReference>
<dbReference type="Pfam" id="PF00386">
    <property type="entry name" value="C1q"/>
    <property type="match status" value="1"/>
</dbReference>
<keyword evidence="7" id="KW-1185">Reference proteome</keyword>
<dbReference type="SUPFAM" id="SSF82895">
    <property type="entry name" value="TSP-1 type 1 repeat"/>
    <property type="match status" value="2"/>
</dbReference>
<dbReference type="InterPro" id="IPR000884">
    <property type="entry name" value="TSP1_rpt"/>
</dbReference>
<reference evidence="6" key="1">
    <citation type="submission" date="2022-11" db="EMBL/GenBank/DDBJ databases">
        <title>Centuries of genome instability and evolution in soft-shell clam transmissible cancer (bioRxiv).</title>
        <authorList>
            <person name="Hart S.F.M."/>
            <person name="Yonemitsu M.A."/>
            <person name="Giersch R.M."/>
            <person name="Beal B.F."/>
            <person name="Arriagada G."/>
            <person name="Davis B.W."/>
            <person name="Ostrander E.A."/>
            <person name="Goff S.P."/>
            <person name="Metzger M.J."/>
        </authorList>
    </citation>
    <scope>NUCLEOTIDE SEQUENCE</scope>
    <source>
        <strain evidence="6">MELC-2E11</strain>
        <tissue evidence="6">Siphon/mantle</tissue>
    </source>
</reference>
<dbReference type="SMART" id="SM00110">
    <property type="entry name" value="C1Q"/>
    <property type="match status" value="1"/>
</dbReference>
<keyword evidence="1" id="KW-0677">Repeat</keyword>
<dbReference type="Gene3D" id="2.20.100.10">
    <property type="entry name" value="Thrombospondin type-1 (TSP1) repeat"/>
    <property type="match status" value="2"/>
</dbReference>
<evidence type="ECO:0000256" key="3">
    <source>
        <dbReference type="PROSITE-ProRule" id="PRU01005"/>
    </source>
</evidence>
<evidence type="ECO:0000256" key="1">
    <source>
        <dbReference type="ARBA" id="ARBA00022737"/>
    </source>
</evidence>
<dbReference type="PROSITE" id="PS50871">
    <property type="entry name" value="C1Q"/>
    <property type="match status" value="1"/>
</dbReference>
<dbReference type="InterPro" id="IPR052065">
    <property type="entry name" value="Compl_asym_regulator"/>
</dbReference>
<accession>A0ABY7DCJ7</accession>
<dbReference type="PROSITE" id="PS51670">
    <property type="entry name" value="SHKT"/>
    <property type="match status" value="1"/>
</dbReference>
<dbReference type="InterPro" id="IPR001073">
    <property type="entry name" value="C1q_dom"/>
</dbReference>
<dbReference type="PRINTS" id="PR00007">
    <property type="entry name" value="COMPLEMNTC1Q"/>
</dbReference>
<evidence type="ECO:0000313" key="7">
    <source>
        <dbReference type="Proteomes" id="UP001164746"/>
    </source>
</evidence>
<evidence type="ECO:0000259" key="4">
    <source>
        <dbReference type="PROSITE" id="PS50871"/>
    </source>
</evidence>
<dbReference type="PRINTS" id="PR01705">
    <property type="entry name" value="TSP1REPEAT"/>
</dbReference>
<gene>
    <name evidence="6" type="ORF">MAR_006279</name>
</gene>
<dbReference type="Gene3D" id="2.60.120.40">
    <property type="match status" value="1"/>
</dbReference>
<feature type="disulfide bond" evidence="3">
    <location>
        <begin position="42"/>
        <end position="76"/>
    </location>
</feature>
<evidence type="ECO:0000259" key="5">
    <source>
        <dbReference type="PROSITE" id="PS51670"/>
    </source>
</evidence>
<dbReference type="SMART" id="SM00209">
    <property type="entry name" value="TSP1"/>
    <property type="match status" value="2"/>
</dbReference>
<keyword evidence="2 3" id="KW-1015">Disulfide bond</keyword>
<feature type="domain" description="C1q" evidence="4">
    <location>
        <begin position="182"/>
        <end position="324"/>
    </location>
</feature>
<dbReference type="EMBL" id="CP111012">
    <property type="protein sequence ID" value="WAQ93808.1"/>
    <property type="molecule type" value="Genomic_DNA"/>
</dbReference>
<evidence type="ECO:0000313" key="6">
    <source>
        <dbReference type="EMBL" id="WAQ93808.1"/>
    </source>
</evidence>
<feature type="domain" description="ShKT" evidence="5">
    <location>
        <begin position="42"/>
        <end position="76"/>
    </location>
</feature>